<protein>
    <recommendedName>
        <fullName evidence="6">K Homology domain-containing protein</fullName>
    </recommendedName>
</protein>
<dbReference type="PANTHER" id="PTHR11414">
    <property type="entry name" value="CYSTATIN FAMILY MEMBER"/>
    <property type="match status" value="1"/>
</dbReference>
<accession>A0A815PFK0</accession>
<evidence type="ECO:0000256" key="2">
    <source>
        <dbReference type="ARBA" id="ARBA00022690"/>
    </source>
</evidence>
<evidence type="ECO:0000313" key="5">
    <source>
        <dbReference type="Proteomes" id="UP000663891"/>
    </source>
</evidence>
<evidence type="ECO:0000256" key="1">
    <source>
        <dbReference type="ARBA" id="ARBA00009403"/>
    </source>
</evidence>
<dbReference type="GO" id="GO:0004869">
    <property type="term" value="F:cysteine-type endopeptidase inhibitor activity"/>
    <property type="evidence" value="ECO:0007669"/>
    <property type="project" value="UniProtKB-KW"/>
</dbReference>
<dbReference type="Proteomes" id="UP000663891">
    <property type="component" value="Unassembled WGS sequence"/>
</dbReference>
<evidence type="ECO:0008006" key="6">
    <source>
        <dbReference type="Google" id="ProtNLM"/>
    </source>
</evidence>
<evidence type="ECO:0000256" key="3">
    <source>
        <dbReference type="ARBA" id="ARBA00022704"/>
    </source>
</evidence>
<dbReference type="EMBL" id="CAJNON010001290">
    <property type="protein sequence ID" value="CAF1448931.1"/>
    <property type="molecule type" value="Genomic_DNA"/>
</dbReference>
<gene>
    <name evidence="4" type="ORF">VCS650_LOCUS39352</name>
</gene>
<reference evidence="4" key="1">
    <citation type="submission" date="2021-02" db="EMBL/GenBank/DDBJ databases">
        <authorList>
            <person name="Nowell W R."/>
        </authorList>
    </citation>
    <scope>NUCLEOTIDE SEQUENCE</scope>
</reference>
<organism evidence="4 5">
    <name type="scientific">Adineta steineri</name>
    <dbReference type="NCBI Taxonomy" id="433720"/>
    <lineage>
        <taxon>Eukaryota</taxon>
        <taxon>Metazoa</taxon>
        <taxon>Spiralia</taxon>
        <taxon>Gnathifera</taxon>
        <taxon>Rotifera</taxon>
        <taxon>Eurotatoria</taxon>
        <taxon>Bdelloidea</taxon>
        <taxon>Adinetida</taxon>
        <taxon>Adinetidae</taxon>
        <taxon>Adineta</taxon>
    </lineage>
</organism>
<comment type="similarity">
    <text evidence="1">Belongs to the cystatin family.</text>
</comment>
<evidence type="ECO:0000313" key="4">
    <source>
        <dbReference type="EMBL" id="CAF1448931.1"/>
    </source>
</evidence>
<dbReference type="Gene3D" id="3.10.450.10">
    <property type="match status" value="1"/>
</dbReference>
<dbReference type="GO" id="GO:0005829">
    <property type="term" value="C:cytosol"/>
    <property type="evidence" value="ECO:0007669"/>
    <property type="project" value="TreeGrafter"/>
</dbReference>
<dbReference type="AlphaFoldDB" id="A0A815PFK0"/>
<keyword evidence="2" id="KW-0646">Protease inhibitor</keyword>
<name>A0A815PFK0_9BILA</name>
<keyword evidence="3" id="KW-0789">Thiol protease inhibitor</keyword>
<dbReference type="PANTHER" id="PTHR11414:SF21">
    <property type="entry name" value="CYSTATIN 14A, TANDEM DUPLICATE 1-RELATED"/>
    <property type="match status" value="1"/>
</dbReference>
<proteinExistence type="inferred from homology"/>
<sequence>MNTDRSLVKKQKNPPKPLKDGTFLFLPYNFDNKSNSIPVLKADKDKQRGRFIGRNGYITSLEKQKSVCINMITPSTSEQIKRTLSDAKEQVGNVKIHNPKDISKSDDGEWILVRMDKTKTNTANIEDVLDDLNDRWESERPEVIYSAIDALYRKHNEHRIHRFTEEHRQKHIASWKVTKYGEEEVAYGTNYFLKVSIGEGLFIHIRIHRHKNQDKYDFYALHEVIRHNIATSVFTEDDPLTYFNY</sequence>
<dbReference type="InterPro" id="IPR001713">
    <property type="entry name" value="Prot_inh_stefin"/>
</dbReference>
<comment type="caution">
    <text evidence="4">The sequence shown here is derived from an EMBL/GenBank/DDBJ whole genome shotgun (WGS) entry which is preliminary data.</text>
</comment>
<dbReference type="OrthoDB" id="2429551at2759"/>